<dbReference type="PANTHER" id="PTHR34986">
    <property type="entry name" value="EVOLVED BETA-GALACTOSIDASE SUBUNIT BETA"/>
    <property type="match status" value="1"/>
</dbReference>
<dbReference type="Pfam" id="PF04074">
    <property type="entry name" value="DUF386"/>
    <property type="match status" value="1"/>
</dbReference>
<accession>A0ABR6YGU0</accession>
<keyword evidence="2" id="KW-1185">Reference proteome</keyword>
<dbReference type="InterPro" id="IPR037012">
    <property type="entry name" value="NanQ/TabA/YiaL_sf"/>
</dbReference>
<dbReference type="NCBIfam" id="TIGR00022">
    <property type="entry name" value="YhcH/YjgK/YiaL family protein"/>
    <property type="match status" value="1"/>
</dbReference>
<evidence type="ECO:0000313" key="1">
    <source>
        <dbReference type="EMBL" id="MBC3875758.1"/>
    </source>
</evidence>
<dbReference type="PANTHER" id="PTHR34986:SF1">
    <property type="entry name" value="PROTEIN YIAL"/>
    <property type="match status" value="1"/>
</dbReference>
<dbReference type="Proteomes" id="UP000624279">
    <property type="component" value="Unassembled WGS sequence"/>
</dbReference>
<dbReference type="SUPFAM" id="SSF51197">
    <property type="entry name" value="Clavaminate synthase-like"/>
    <property type="match status" value="1"/>
</dbReference>
<evidence type="ECO:0000313" key="2">
    <source>
        <dbReference type="Proteomes" id="UP000624279"/>
    </source>
</evidence>
<sequence>MLIGHLHQTNTNLPAMIEAALQHLRDTDYTNIAPGKYPIDAERMFALVQDPLTQDWETGRPEYHARHIDVQYLLAGEEVLGFLPANASLLPIDDLLEERDIAFVAPQANETRIVLTPGMYAVFFPGELHRPCRALHAPMHIKKVVIKILAK</sequence>
<organism evidence="1 2">
    <name type="scientific">Undibacterium flavidum</name>
    <dbReference type="NCBI Taxonomy" id="2762297"/>
    <lineage>
        <taxon>Bacteria</taxon>
        <taxon>Pseudomonadati</taxon>
        <taxon>Pseudomonadota</taxon>
        <taxon>Betaproteobacteria</taxon>
        <taxon>Burkholderiales</taxon>
        <taxon>Oxalobacteraceae</taxon>
        <taxon>Undibacterium</taxon>
    </lineage>
</organism>
<name>A0ABR6YGU0_9BURK</name>
<gene>
    <name evidence="1" type="ORF">H8K55_19375</name>
</gene>
<proteinExistence type="predicted"/>
<protein>
    <submittedName>
        <fullName evidence="1">YhcH/YjgK/YiaL family protein</fullName>
    </submittedName>
</protein>
<dbReference type="RefSeq" id="WP_186943723.1">
    <property type="nucleotide sequence ID" value="NZ_JACOGA010000023.1"/>
</dbReference>
<dbReference type="Gene3D" id="2.60.120.370">
    <property type="entry name" value="YhcH/YjgK/YiaL"/>
    <property type="match status" value="1"/>
</dbReference>
<reference evidence="1 2" key="1">
    <citation type="submission" date="2020-08" db="EMBL/GenBank/DDBJ databases">
        <title>Novel species isolated from subtropical streams in China.</title>
        <authorList>
            <person name="Lu H."/>
        </authorList>
    </citation>
    <scope>NUCLEOTIDE SEQUENCE [LARGE SCALE GENOMIC DNA]</scope>
    <source>
        <strain evidence="1 2">LX15W</strain>
    </source>
</reference>
<comment type="caution">
    <text evidence="1">The sequence shown here is derived from an EMBL/GenBank/DDBJ whole genome shotgun (WGS) entry which is preliminary data.</text>
</comment>
<dbReference type="EMBL" id="JACOGA010000023">
    <property type="protein sequence ID" value="MBC3875758.1"/>
    <property type="molecule type" value="Genomic_DNA"/>
</dbReference>
<dbReference type="InterPro" id="IPR004375">
    <property type="entry name" value="NanQ/TabA/YiaL"/>
</dbReference>